<feature type="region of interest" description="Disordered" evidence="1">
    <location>
        <begin position="59"/>
        <end position="114"/>
    </location>
</feature>
<proteinExistence type="predicted"/>
<sequence length="114" mass="12524">MAEELPLLSELVAVEAKMKKANAELKAIVLARGSHLMDLHGVGPLVVARVLADVGEVSRQTTSGGDPLFEAQHLRRHLSPTSRRRRIHPRQGRRGRRGSGRALRGVSVIQRGRL</sequence>
<protein>
    <recommendedName>
        <fullName evidence="4">IS110 family transposase</fullName>
    </recommendedName>
</protein>
<reference evidence="3" key="1">
    <citation type="journal article" date="2019" name="Int. J. Syst. Evol. Microbiol.">
        <title>The Global Catalogue of Microorganisms (GCM) 10K type strain sequencing project: providing services to taxonomists for standard genome sequencing and annotation.</title>
        <authorList>
            <consortium name="The Broad Institute Genomics Platform"/>
            <consortium name="The Broad Institute Genome Sequencing Center for Infectious Disease"/>
            <person name="Wu L."/>
            <person name="Ma J."/>
        </authorList>
    </citation>
    <scope>NUCLEOTIDE SEQUENCE [LARGE SCALE GENOMIC DNA]</scope>
    <source>
        <strain evidence="3">JCM 17125</strain>
    </source>
</reference>
<dbReference type="Proteomes" id="UP001501468">
    <property type="component" value="Unassembled WGS sequence"/>
</dbReference>
<gene>
    <name evidence="2" type="ORF">GCM10022399_18530</name>
</gene>
<evidence type="ECO:0000313" key="3">
    <source>
        <dbReference type="Proteomes" id="UP001501468"/>
    </source>
</evidence>
<evidence type="ECO:0008006" key="4">
    <source>
        <dbReference type="Google" id="ProtNLM"/>
    </source>
</evidence>
<comment type="caution">
    <text evidence="2">The sequence shown here is derived from an EMBL/GenBank/DDBJ whole genome shotgun (WGS) entry which is preliminary data.</text>
</comment>
<name>A0ABP7DBJ1_9MICO</name>
<accession>A0ABP7DBJ1</accession>
<evidence type="ECO:0000313" key="2">
    <source>
        <dbReference type="EMBL" id="GAA3702372.1"/>
    </source>
</evidence>
<organism evidence="2 3">
    <name type="scientific">Terrabacter ginsenosidimutans</name>
    <dbReference type="NCBI Taxonomy" id="490575"/>
    <lineage>
        <taxon>Bacteria</taxon>
        <taxon>Bacillati</taxon>
        <taxon>Actinomycetota</taxon>
        <taxon>Actinomycetes</taxon>
        <taxon>Micrococcales</taxon>
        <taxon>Intrasporangiaceae</taxon>
        <taxon>Terrabacter</taxon>
    </lineage>
</organism>
<keyword evidence="3" id="KW-1185">Reference proteome</keyword>
<dbReference type="EMBL" id="BAABDC010000002">
    <property type="protein sequence ID" value="GAA3702372.1"/>
    <property type="molecule type" value="Genomic_DNA"/>
</dbReference>
<evidence type="ECO:0000256" key="1">
    <source>
        <dbReference type="SAM" id="MobiDB-lite"/>
    </source>
</evidence>
<feature type="compositionally biased region" description="Basic residues" evidence="1">
    <location>
        <begin position="74"/>
        <end position="99"/>
    </location>
</feature>